<proteinExistence type="predicted"/>
<evidence type="ECO:0000313" key="2">
    <source>
        <dbReference type="EMBL" id="MFB9137792.1"/>
    </source>
</evidence>
<dbReference type="InterPro" id="IPR038763">
    <property type="entry name" value="DHH_sf"/>
</dbReference>
<dbReference type="InterPro" id="IPR001667">
    <property type="entry name" value="DDH_dom"/>
</dbReference>
<dbReference type="SUPFAM" id="SSF64182">
    <property type="entry name" value="DHH phosphoesterases"/>
    <property type="match status" value="1"/>
</dbReference>
<dbReference type="Pfam" id="PF01368">
    <property type="entry name" value="DHH"/>
    <property type="match status" value="1"/>
</dbReference>
<reference evidence="2 3" key="1">
    <citation type="submission" date="2024-09" db="EMBL/GenBank/DDBJ databases">
        <authorList>
            <person name="Sun Q."/>
            <person name="Mori K."/>
        </authorList>
    </citation>
    <scope>NUCLEOTIDE SEQUENCE [LARGE SCALE GENOMIC DNA]</scope>
    <source>
        <strain evidence="2 3">CECT 8064</strain>
    </source>
</reference>
<dbReference type="EMBL" id="JBHMEP010000022">
    <property type="protein sequence ID" value="MFB9137792.1"/>
    <property type="molecule type" value="Genomic_DNA"/>
</dbReference>
<protein>
    <submittedName>
        <fullName evidence="2">DHH family phosphoesterase</fullName>
    </submittedName>
</protein>
<organism evidence="2 3">
    <name type="scientific">Vibrio olivae</name>
    <dbReference type="NCBI Taxonomy" id="1243002"/>
    <lineage>
        <taxon>Bacteria</taxon>
        <taxon>Pseudomonadati</taxon>
        <taxon>Pseudomonadota</taxon>
        <taxon>Gammaproteobacteria</taxon>
        <taxon>Vibrionales</taxon>
        <taxon>Vibrionaceae</taxon>
        <taxon>Vibrio</taxon>
    </lineage>
</organism>
<comment type="caution">
    <text evidence="2">The sequence shown here is derived from an EMBL/GenBank/DDBJ whole genome shotgun (WGS) entry which is preliminary data.</text>
</comment>
<evidence type="ECO:0000259" key="1">
    <source>
        <dbReference type="Pfam" id="PF01368"/>
    </source>
</evidence>
<sequence>MIGCIYHEADLDGVMSAAIVKKYFKGDIDLLPYNYGKEIPDVNKYDKVFVVDVSFGSRTRFLFDEWKEKGIDVVWIDHHKTAIDDMRDYEVKGKRRIGAAACELTWEYLFDDIKTPNVVELLSAYDVWDHDRFEWSDVMAFQYGMRGYCGLDVNIVKDVLDKADSNLVNDMINNGEAIIEYIVEKNRGEMNMFSFEADVFGYKAICMNTTEFNSTTFESMYNPKRHDLMMPFCWNGRFFRCSFYTTKEEVDVSALAHKAYPGGGGHKAAAGFQLSAEDMMEFLKTRKML</sequence>
<gene>
    <name evidence="2" type="ORF">ACFFUV_22855</name>
</gene>
<dbReference type="PANTHER" id="PTHR42146">
    <property type="entry name" value="3',5'-CYCLIC-NUCLEOTIDE PHOSPHODIESTERASE"/>
    <property type="match status" value="1"/>
</dbReference>
<keyword evidence="3" id="KW-1185">Reference proteome</keyword>
<dbReference type="RefSeq" id="WP_390198075.1">
    <property type="nucleotide sequence ID" value="NZ_JBHMEP010000022.1"/>
</dbReference>
<dbReference type="Proteomes" id="UP001589645">
    <property type="component" value="Unassembled WGS sequence"/>
</dbReference>
<name>A0ABV5HV76_9VIBR</name>
<evidence type="ECO:0000313" key="3">
    <source>
        <dbReference type="Proteomes" id="UP001589645"/>
    </source>
</evidence>
<dbReference type="PANTHER" id="PTHR42146:SF1">
    <property type="entry name" value="OLIGORIBONUCLEASE NRNB"/>
    <property type="match status" value="1"/>
</dbReference>
<accession>A0ABV5HV76</accession>
<dbReference type="InterPro" id="IPR052968">
    <property type="entry name" value="Nucleotide_metab_enz"/>
</dbReference>
<feature type="domain" description="DDH" evidence="1">
    <location>
        <begin position="6"/>
        <end position="109"/>
    </location>
</feature>
<dbReference type="Gene3D" id="3.10.310.30">
    <property type="match status" value="1"/>
</dbReference>